<dbReference type="GO" id="GO:1990817">
    <property type="term" value="F:poly(A) RNA polymerase activity"/>
    <property type="evidence" value="ECO:0007669"/>
    <property type="project" value="InterPro"/>
</dbReference>
<accession>C5FZZ8</accession>
<dbReference type="RefSeq" id="XP_002843187.1">
    <property type="nucleotide sequence ID" value="XM_002843141.1"/>
</dbReference>
<dbReference type="GO" id="GO:0043634">
    <property type="term" value="P:polyadenylation-dependent ncRNA catabolic process"/>
    <property type="evidence" value="ECO:0007669"/>
    <property type="project" value="TreeGrafter"/>
</dbReference>
<dbReference type="AlphaFoldDB" id="C5FZZ8"/>
<proteinExistence type="predicted"/>
<dbReference type="PANTHER" id="PTHR23092">
    <property type="entry name" value="POLY(A) RNA POLYMERASE"/>
    <property type="match status" value="1"/>
</dbReference>
<evidence type="ECO:0000256" key="1">
    <source>
        <dbReference type="SAM" id="MobiDB-lite"/>
    </source>
</evidence>
<dbReference type="OMA" id="LCIQDPT"/>
<dbReference type="SUPFAM" id="SSF81631">
    <property type="entry name" value="PAP/OAS1 substrate-binding domain"/>
    <property type="match status" value="1"/>
</dbReference>
<dbReference type="GO" id="GO:0003729">
    <property type="term" value="F:mRNA binding"/>
    <property type="evidence" value="ECO:0007669"/>
    <property type="project" value="TreeGrafter"/>
</dbReference>
<dbReference type="GO" id="GO:0031123">
    <property type="term" value="P:RNA 3'-end processing"/>
    <property type="evidence" value="ECO:0007669"/>
    <property type="project" value="TreeGrafter"/>
</dbReference>
<feature type="region of interest" description="Disordered" evidence="1">
    <location>
        <begin position="15"/>
        <end position="44"/>
    </location>
</feature>
<dbReference type="VEuPathDB" id="FungiDB:MCYG_08270"/>
<dbReference type="GeneID" id="9227695"/>
<evidence type="ECO:0000313" key="2">
    <source>
        <dbReference type="EMBL" id="EEQ35451.1"/>
    </source>
</evidence>
<protein>
    <recommendedName>
        <fullName evidence="4">Polynucleotide adenylyltransferase</fullName>
    </recommendedName>
</protein>
<evidence type="ECO:0008006" key="4">
    <source>
        <dbReference type="Google" id="ProtNLM"/>
    </source>
</evidence>
<reference evidence="3" key="1">
    <citation type="journal article" date="2012" name="MBio">
        <title>Comparative genome analysis of Trichophyton rubrum and related dermatophytes reveals candidate genes involved in infection.</title>
        <authorList>
            <person name="Martinez D.A."/>
            <person name="Oliver B.G."/>
            <person name="Graeser Y."/>
            <person name="Goldberg J.M."/>
            <person name="Li W."/>
            <person name="Martinez-Rossi N.M."/>
            <person name="Monod M."/>
            <person name="Shelest E."/>
            <person name="Barton R.C."/>
            <person name="Birch E."/>
            <person name="Brakhage A.A."/>
            <person name="Chen Z."/>
            <person name="Gurr S.J."/>
            <person name="Heiman D."/>
            <person name="Heitman J."/>
            <person name="Kosti I."/>
            <person name="Rossi A."/>
            <person name="Saif S."/>
            <person name="Samalova M."/>
            <person name="Saunders C.W."/>
            <person name="Shea T."/>
            <person name="Summerbell R.C."/>
            <person name="Xu J."/>
            <person name="Young S."/>
            <person name="Zeng Q."/>
            <person name="Birren B.W."/>
            <person name="Cuomo C.A."/>
            <person name="White T.C."/>
        </authorList>
    </citation>
    <scope>NUCLEOTIDE SEQUENCE [LARGE SCALE GENOMIC DNA]</scope>
    <source>
        <strain evidence="3">ATCC MYA-4605 / CBS 113480</strain>
    </source>
</reference>
<dbReference type="HOGENOM" id="CLU_024447_1_0_1"/>
<sequence>MERLRSRVLQTSFEKKPLILTSDEEDREDGEDGRDERGVVGFRPTFSNNRRFHASPSLGRYTSTPKINTDSLAETLEDHRIANRTVVRKVKVRRDPDWSSLSYGLATRSSSNPPQELHVETYQQLQKLRKLTKLTSYTKKLNTHQLKQLYPTTLKSSPRKTEQQSVQCNWLQYMNEEESKDGYSRLNDEIWAFEGYMSEIRQEKETARRVISEVEDIIKPIGDSTHQRPMLVGSRYTGMNMRNSNVDLMIPIEDPGGLPSSARGPSATRPKITAIQTSLLSQAARLLRATGTFSGVTVPRGHVPFVSAVHSATDRRVRIYCGVKPNSGMEYILNYKTEFPALRPLYIAIRMILETRGMLGTNNHTVDPYGLIMMIVAALKLGEGKFHRHDLGRQFLHVLRFYENIDLLRYGISVDPPELFKKRTHARSLDTEQLPHVRGQKSISKRSVTRGNEMLCLQDPADFMNDLGMSSFSATRLRRVFGEVYADVLGKVEAWDGEARRDNELMLNDGIAAPERPSLLRFALGSNYDHIEALRDKAIVECS</sequence>
<name>C5FZZ8_ARTOC</name>
<evidence type="ECO:0000313" key="3">
    <source>
        <dbReference type="Proteomes" id="UP000002035"/>
    </source>
</evidence>
<dbReference type="InterPro" id="IPR045862">
    <property type="entry name" value="Trf4-like"/>
</dbReference>
<dbReference type="GO" id="GO:0031499">
    <property type="term" value="C:TRAMP complex"/>
    <property type="evidence" value="ECO:0007669"/>
    <property type="project" value="TreeGrafter"/>
</dbReference>
<gene>
    <name evidence="2" type="ORF">MCYG_08270</name>
</gene>
<feature type="compositionally biased region" description="Acidic residues" evidence="1">
    <location>
        <begin position="22"/>
        <end position="33"/>
    </location>
</feature>
<dbReference type="SUPFAM" id="SSF81301">
    <property type="entry name" value="Nucleotidyltransferase"/>
    <property type="match status" value="1"/>
</dbReference>
<dbReference type="Proteomes" id="UP000002035">
    <property type="component" value="Unassembled WGS sequence"/>
</dbReference>
<dbReference type="STRING" id="554155.C5FZZ8"/>
<dbReference type="InterPro" id="IPR043519">
    <property type="entry name" value="NT_sf"/>
</dbReference>
<dbReference type="EMBL" id="DS995708">
    <property type="protein sequence ID" value="EEQ35451.1"/>
    <property type="molecule type" value="Genomic_DNA"/>
</dbReference>
<dbReference type="eggNOG" id="KOG1906">
    <property type="taxonomic scope" value="Eukaryota"/>
</dbReference>
<dbReference type="PANTHER" id="PTHR23092:SF50">
    <property type="entry name" value="MTF2-LIKE C-TERMINAL DOMAIN-CONTAINING PROTEIN"/>
    <property type="match status" value="1"/>
</dbReference>
<dbReference type="Gene3D" id="1.10.1410.10">
    <property type="match status" value="1"/>
</dbReference>
<dbReference type="GO" id="GO:0005730">
    <property type="term" value="C:nucleolus"/>
    <property type="evidence" value="ECO:0007669"/>
    <property type="project" value="TreeGrafter"/>
</dbReference>
<organism evidence="2 3">
    <name type="scientific">Arthroderma otae (strain ATCC MYA-4605 / CBS 113480)</name>
    <name type="common">Microsporum canis</name>
    <dbReference type="NCBI Taxonomy" id="554155"/>
    <lineage>
        <taxon>Eukaryota</taxon>
        <taxon>Fungi</taxon>
        <taxon>Dikarya</taxon>
        <taxon>Ascomycota</taxon>
        <taxon>Pezizomycotina</taxon>
        <taxon>Eurotiomycetes</taxon>
        <taxon>Eurotiomycetidae</taxon>
        <taxon>Onygenales</taxon>
        <taxon>Arthrodermataceae</taxon>
        <taxon>Microsporum</taxon>
    </lineage>
</organism>
<dbReference type="OrthoDB" id="273917at2759"/>
<keyword evidence="3" id="KW-1185">Reference proteome</keyword>
<dbReference type="Gene3D" id="3.30.460.10">
    <property type="entry name" value="Beta Polymerase, domain 2"/>
    <property type="match status" value="1"/>
</dbReference>